<feature type="signal peptide" evidence="1">
    <location>
        <begin position="1"/>
        <end position="29"/>
    </location>
</feature>
<accession>A0A4V0P244</accession>
<name>A0A4V0P244_FLUSA</name>
<feature type="chain" id="PRO_5020854189" evidence="1">
    <location>
        <begin position="30"/>
        <end position="172"/>
    </location>
</feature>
<dbReference type="EMBL" id="AP019368">
    <property type="protein sequence ID" value="BBH51937.1"/>
    <property type="molecule type" value="Genomic_DNA"/>
</dbReference>
<dbReference type="OrthoDB" id="5310329at2"/>
<evidence type="ECO:0000313" key="3">
    <source>
        <dbReference type="Proteomes" id="UP000291236"/>
    </source>
</evidence>
<sequence length="172" mass="20210">MNIIINNIFKLFFLSPIVLSATAYSSVSAYVYCYSPQEDRWEWLTDSNSNYVTADGVWRTKQIGKYILRFFQISSQNSDEIESFRNQCISKYGESYKFVQPSTDRSFNFQWRPFALSEHLIVNGRIEVRDFRFLGGRTFNHFCKITLPYSPDQIRYLSIPNIIQLSDNEACN</sequence>
<organism evidence="2 3">
    <name type="scientific">Fluviispira sanaruensis</name>
    <dbReference type="NCBI Taxonomy" id="2493639"/>
    <lineage>
        <taxon>Bacteria</taxon>
        <taxon>Pseudomonadati</taxon>
        <taxon>Bdellovibrionota</taxon>
        <taxon>Oligoflexia</taxon>
        <taxon>Silvanigrellales</taxon>
        <taxon>Silvanigrellaceae</taxon>
        <taxon>Fluviispira</taxon>
    </lineage>
</organism>
<evidence type="ECO:0000313" key="2">
    <source>
        <dbReference type="EMBL" id="BBH51937.1"/>
    </source>
</evidence>
<protein>
    <submittedName>
        <fullName evidence="2">Uncharacterized protein</fullName>
    </submittedName>
</protein>
<dbReference type="Proteomes" id="UP000291236">
    <property type="component" value="Chromosome"/>
</dbReference>
<dbReference type="KEGG" id="sbf:JCM31447_03660"/>
<dbReference type="RefSeq" id="WP_130605944.1">
    <property type="nucleotide sequence ID" value="NZ_AP019368.1"/>
</dbReference>
<reference evidence="2 3" key="1">
    <citation type="submission" date="2018-12" db="EMBL/GenBank/DDBJ databases">
        <title>Rubrispira sanarue gen. nov., sp., nov., a member of the order Silvanigrellales, isolated from a brackish lake in Hamamatsu Japan.</title>
        <authorList>
            <person name="Maejima Y."/>
            <person name="Iino T."/>
            <person name="Muraguchi Y."/>
            <person name="Fukuda K."/>
            <person name="Nojiri H."/>
            <person name="Ohkuma M."/>
            <person name="Moriuchi R."/>
            <person name="Dohra H."/>
            <person name="Kimbara K."/>
            <person name="Shintani M."/>
        </authorList>
    </citation>
    <scope>NUCLEOTIDE SEQUENCE [LARGE SCALE GENOMIC DNA]</scope>
    <source>
        <strain evidence="2 3">RF1110005</strain>
    </source>
</reference>
<keyword evidence="1" id="KW-0732">Signal</keyword>
<keyword evidence="3" id="KW-1185">Reference proteome</keyword>
<dbReference type="AlphaFoldDB" id="A0A4V0P244"/>
<proteinExistence type="predicted"/>
<evidence type="ECO:0000256" key="1">
    <source>
        <dbReference type="SAM" id="SignalP"/>
    </source>
</evidence>
<gene>
    <name evidence="2" type="ORF">JCM31447_03660</name>
</gene>